<comment type="caution">
    <text evidence="2">The sequence shown here is derived from an EMBL/GenBank/DDBJ whole genome shotgun (WGS) entry which is preliminary data.</text>
</comment>
<proteinExistence type="predicted"/>
<evidence type="ECO:0000256" key="1">
    <source>
        <dbReference type="SAM" id="MobiDB-lite"/>
    </source>
</evidence>
<protein>
    <submittedName>
        <fullName evidence="2">Uncharacterized protein</fullName>
    </submittedName>
</protein>
<organism evidence="2 3">
    <name type="scientific">Marchantia polymorpha subsp. ruderalis</name>
    <dbReference type="NCBI Taxonomy" id="1480154"/>
    <lineage>
        <taxon>Eukaryota</taxon>
        <taxon>Viridiplantae</taxon>
        <taxon>Streptophyta</taxon>
        <taxon>Embryophyta</taxon>
        <taxon>Marchantiophyta</taxon>
        <taxon>Marchantiopsida</taxon>
        <taxon>Marchantiidae</taxon>
        <taxon>Marchantiales</taxon>
        <taxon>Marchantiaceae</taxon>
        <taxon>Marchantia</taxon>
    </lineage>
</organism>
<feature type="compositionally biased region" description="Pro residues" evidence="1">
    <location>
        <begin position="38"/>
        <end position="47"/>
    </location>
</feature>
<feature type="region of interest" description="Disordered" evidence="1">
    <location>
        <begin position="1"/>
        <end position="79"/>
    </location>
</feature>
<name>A0A176WG68_MARPO</name>
<dbReference type="Proteomes" id="UP000077202">
    <property type="component" value="Unassembled WGS sequence"/>
</dbReference>
<dbReference type="EMBL" id="LVLJ01000878">
    <property type="protein sequence ID" value="OAE32220.1"/>
    <property type="molecule type" value="Genomic_DNA"/>
</dbReference>
<keyword evidence="3" id="KW-1185">Reference proteome</keyword>
<gene>
    <name evidence="2" type="ORF">AXG93_4525s1010</name>
</gene>
<dbReference type="AlphaFoldDB" id="A0A176WG68"/>
<accession>A0A176WG68</accession>
<reference evidence="2" key="1">
    <citation type="submission" date="2016-03" db="EMBL/GenBank/DDBJ databases">
        <title>Mechanisms controlling the formation of the plant cell surface in tip-growing cells are functionally conserved among land plants.</title>
        <authorList>
            <person name="Honkanen S."/>
            <person name="Jones V.A."/>
            <person name="Morieri G."/>
            <person name="Champion C."/>
            <person name="Hetherington A.J."/>
            <person name="Kelly S."/>
            <person name="Saint-Marcoux D."/>
            <person name="Proust H."/>
            <person name="Prescott H."/>
            <person name="Dolan L."/>
        </authorList>
    </citation>
    <scope>NUCLEOTIDE SEQUENCE [LARGE SCALE GENOMIC DNA]</scope>
    <source>
        <tissue evidence="2">Whole gametophyte</tissue>
    </source>
</reference>
<evidence type="ECO:0000313" key="2">
    <source>
        <dbReference type="EMBL" id="OAE32220.1"/>
    </source>
</evidence>
<evidence type="ECO:0000313" key="3">
    <source>
        <dbReference type="Proteomes" id="UP000077202"/>
    </source>
</evidence>
<sequence>MVPLRRSLECDPGDLGIAQYSPSDSLCVPSKAIGRYGGPPPPPPPPGGFGGKGDPPLGESGGDGKSPPLPSPLEVPPEDLTRFKSLNKVVNQTGDVDVLANRSSNFYTTVCTRAVSSVGKSNNVWKTLESPGMAKYGEENKRGEVGWSSGVNSSRG</sequence>
<feature type="compositionally biased region" description="Gly residues" evidence="1">
    <location>
        <begin position="48"/>
        <end position="64"/>
    </location>
</feature>